<organism evidence="1 2">
    <name type="scientific">Mycena alexandri</name>
    <dbReference type="NCBI Taxonomy" id="1745969"/>
    <lineage>
        <taxon>Eukaryota</taxon>
        <taxon>Fungi</taxon>
        <taxon>Dikarya</taxon>
        <taxon>Basidiomycota</taxon>
        <taxon>Agaricomycotina</taxon>
        <taxon>Agaricomycetes</taxon>
        <taxon>Agaricomycetidae</taxon>
        <taxon>Agaricales</taxon>
        <taxon>Marasmiineae</taxon>
        <taxon>Mycenaceae</taxon>
        <taxon>Mycena</taxon>
    </lineage>
</organism>
<sequence>MYALYPPSSTLLFLSTPSASVYQIKADLCQTDTRFNLLPGIVPSTGDRSFPPPPLAGLHSRVDVLRTPCVQYPSSFISLNHRGWMLAAPVIEGGRYSDGDYVLAFSIVVRVRLSLIFCFASNRMLPAESTSPLMATTLCVSMRPLPINIFTLREVTR</sequence>
<keyword evidence="2" id="KW-1185">Reference proteome</keyword>
<dbReference type="EMBL" id="JARJCM010000208">
    <property type="protein sequence ID" value="KAJ7022531.1"/>
    <property type="molecule type" value="Genomic_DNA"/>
</dbReference>
<gene>
    <name evidence="1" type="ORF">C8F04DRAFT_1137910</name>
</gene>
<reference evidence="1" key="1">
    <citation type="submission" date="2023-03" db="EMBL/GenBank/DDBJ databases">
        <title>Massive genome expansion in bonnet fungi (Mycena s.s.) driven by repeated elements and novel gene families across ecological guilds.</title>
        <authorList>
            <consortium name="Lawrence Berkeley National Laboratory"/>
            <person name="Harder C.B."/>
            <person name="Miyauchi S."/>
            <person name="Viragh M."/>
            <person name="Kuo A."/>
            <person name="Thoen E."/>
            <person name="Andreopoulos B."/>
            <person name="Lu D."/>
            <person name="Skrede I."/>
            <person name="Drula E."/>
            <person name="Henrissat B."/>
            <person name="Morin E."/>
            <person name="Kohler A."/>
            <person name="Barry K."/>
            <person name="LaButti K."/>
            <person name="Morin E."/>
            <person name="Salamov A."/>
            <person name="Lipzen A."/>
            <person name="Mereny Z."/>
            <person name="Hegedus B."/>
            <person name="Baldrian P."/>
            <person name="Stursova M."/>
            <person name="Weitz H."/>
            <person name="Taylor A."/>
            <person name="Grigoriev I.V."/>
            <person name="Nagy L.G."/>
            <person name="Martin F."/>
            <person name="Kauserud H."/>
        </authorList>
    </citation>
    <scope>NUCLEOTIDE SEQUENCE</scope>
    <source>
        <strain evidence="1">CBHHK200</strain>
    </source>
</reference>
<dbReference type="Proteomes" id="UP001218188">
    <property type="component" value="Unassembled WGS sequence"/>
</dbReference>
<protein>
    <submittedName>
        <fullName evidence="1">Uncharacterized protein</fullName>
    </submittedName>
</protein>
<dbReference type="AlphaFoldDB" id="A0AAD6S7G5"/>
<name>A0AAD6S7G5_9AGAR</name>
<proteinExistence type="predicted"/>
<evidence type="ECO:0000313" key="2">
    <source>
        <dbReference type="Proteomes" id="UP001218188"/>
    </source>
</evidence>
<comment type="caution">
    <text evidence="1">The sequence shown here is derived from an EMBL/GenBank/DDBJ whole genome shotgun (WGS) entry which is preliminary data.</text>
</comment>
<evidence type="ECO:0000313" key="1">
    <source>
        <dbReference type="EMBL" id="KAJ7022531.1"/>
    </source>
</evidence>
<accession>A0AAD6S7G5</accession>